<evidence type="ECO:0000259" key="5">
    <source>
        <dbReference type="Pfam" id="PF04357"/>
    </source>
</evidence>
<dbReference type="GO" id="GO:0009306">
    <property type="term" value="P:protein secretion"/>
    <property type="evidence" value="ECO:0007669"/>
    <property type="project" value="InterPro"/>
</dbReference>
<evidence type="ECO:0000256" key="4">
    <source>
        <dbReference type="ARBA" id="ARBA00023136"/>
    </source>
</evidence>
<dbReference type="Pfam" id="PF04357">
    <property type="entry name" value="TamB"/>
    <property type="match status" value="2"/>
</dbReference>
<evidence type="ECO:0000256" key="2">
    <source>
        <dbReference type="ARBA" id="ARBA00022692"/>
    </source>
</evidence>
<evidence type="ECO:0000256" key="1">
    <source>
        <dbReference type="ARBA" id="ARBA00004167"/>
    </source>
</evidence>
<dbReference type="GO" id="GO:0090313">
    <property type="term" value="P:regulation of protein targeting to membrane"/>
    <property type="evidence" value="ECO:0007669"/>
    <property type="project" value="TreeGrafter"/>
</dbReference>
<accession>A0A2N1PUK1</accession>
<dbReference type="InterPro" id="IPR007452">
    <property type="entry name" value="TamB_C"/>
</dbReference>
<evidence type="ECO:0000256" key="3">
    <source>
        <dbReference type="ARBA" id="ARBA00022989"/>
    </source>
</evidence>
<dbReference type="PANTHER" id="PTHR30441">
    <property type="entry name" value="DUF748 DOMAIN-CONTAINING PROTEIN"/>
    <property type="match status" value="1"/>
</dbReference>
<reference evidence="6 7" key="1">
    <citation type="journal article" date="2017" name="ISME J.">
        <title>Potential for microbial H2 and metal transformations associated with novel bacteria and archaea in deep terrestrial subsurface sediments.</title>
        <authorList>
            <person name="Hernsdorf A.W."/>
            <person name="Amano Y."/>
            <person name="Miyakawa K."/>
            <person name="Ise K."/>
            <person name="Suzuki Y."/>
            <person name="Anantharaman K."/>
            <person name="Probst A."/>
            <person name="Burstein D."/>
            <person name="Thomas B.C."/>
            <person name="Banfield J.F."/>
        </authorList>
    </citation>
    <scope>NUCLEOTIDE SEQUENCE [LARGE SCALE GENOMIC DNA]</scope>
    <source>
        <strain evidence="6">HGW-Wallbacteria-1</strain>
    </source>
</reference>
<comment type="caution">
    <text evidence="6">The sequence shown here is derived from an EMBL/GenBank/DDBJ whole genome shotgun (WGS) entry which is preliminary data.</text>
</comment>
<feature type="domain" description="Translocation and assembly module TamB C-terminal" evidence="5">
    <location>
        <begin position="1170"/>
        <end position="1319"/>
    </location>
</feature>
<feature type="domain" description="Translocation and assembly module TamB C-terminal" evidence="5">
    <location>
        <begin position="1338"/>
        <end position="1631"/>
    </location>
</feature>
<protein>
    <recommendedName>
        <fullName evidence="5">Translocation and assembly module TamB C-terminal domain-containing protein</fullName>
    </recommendedName>
</protein>
<evidence type="ECO:0000313" key="6">
    <source>
        <dbReference type="EMBL" id="PKK92015.1"/>
    </source>
</evidence>
<proteinExistence type="predicted"/>
<dbReference type="Proteomes" id="UP000233256">
    <property type="component" value="Unassembled WGS sequence"/>
</dbReference>
<organism evidence="6 7">
    <name type="scientific">Candidatus Wallbacteria bacterium HGW-Wallbacteria-1</name>
    <dbReference type="NCBI Taxonomy" id="2013854"/>
    <lineage>
        <taxon>Bacteria</taxon>
        <taxon>Candidatus Walliibacteriota</taxon>
    </lineage>
</organism>
<gene>
    <name evidence="6" type="ORF">CVV64_00950</name>
</gene>
<keyword evidence="3" id="KW-1133">Transmembrane helix</keyword>
<evidence type="ECO:0000313" key="7">
    <source>
        <dbReference type="Proteomes" id="UP000233256"/>
    </source>
</evidence>
<sequence length="1631" mass="177368">MPRKKSARIWRNRIVALSMFLCGAILLLWAGLKVEALLNSQNDDLVREKLEEILNGEVRFLGLSGDITNNLIIRGIRLVEKTPASFLRFNADKLVFEYDLVGLVTRDMPLSRITLQGGMLKLNRSSDGIWDMDRMFRMHGRRGLYIPSIVISSSSVKIRDMAVREGNLTLDYEIFVNEGEVFQSKPGNLRANLRGYYGNEPSSRINFIYERIEVDQEASNIDQIWSVSGSGLPLDPFGAYIEGSSEISFTGGSFDFALTTEAKAGADKITHGHVEIRRGVVNYSSYAHSLEDVTGKIGFSSGGWALGGLRFRVGSVPFEVLRGGTTKKGLEELLDMRIRTLPTDLGDFFGLAGIKVEASGATELSLDMKGPKDQPEYYGEIRCDSGKVWGLDFSEGFILFSRHDSRMDVPRASLKSYGGTVTATGGAEIVGDRMPFRMDLDISSISLQDMCGSFPFLKSLGIKGEVEASIQLEGDLSNRELRATGEVNVSGATFMNLSWDRLSFSFSVRDGILNLGDVSLLEGDYSPLRCRGFSLDLGEKVPTYSIEIELSEIPISNYLKMVPESGKLNEMVGGIIEKGTLVLKGRGFSSLCDEASADLSLRDLAMGRTLFKRAHIEIGYTEGNFRVENSLLSSDYCDLSIAGGVDSSGVANLDFVASNVDLVKALDRLVPWIAGKVSPGAAVKISGNLKGKITEPELSTIMSVPSLDVAGKRITGLYLEARTAGDVLAVTDLHGSYQGFSINCSGSMGKGGNIDLRGEIDTFSLDRLTEIHPGLNFDHGNGRGSFIVQGDGKRLDLNLELGIKELRLRGLGPLSGTVRLSGELPPEKGTAISGTIIIDDDAGKIDISSDGESLRLKGSSISLSLLGVEGFEGTGSFDISGASGKGFRGSLLLDEFTSSWGSMKGMSTDIILGDDTLSLTNGKIPGAGKFFGSVNTKKRNIDLTFLIMTESSEKFFSLAGVRDVEFESISGKATVTGSVSSPVIRMSATGAKGRVFGLVLGKTVLDVSSDLSTVKIEKLESAIGDGTLNISGKILRADPSEINLIFNGRKISMSEIPGLTNVPGIRPDGKCEFSGWIRGTSEKPGFSITFDALNPLGGFTSVKGGVLYSDGMILIRDISFAYRDQELRVVGKIPWDLMKSMPSSRGEMEIRATMEKGELSAFMPENSLVRDIRGDVNLSLRVWGNSQEPKMEGRATVTRGSLKPVMLLRPIPVSDLEILFGEDGLEFKSVNSPGSISVTGTLGPRMSGDMAVGADAVAVLDLKIGLPNFQIRHPQGFDPAFSSSISVTGRVDTLLKVGGSLTRPEIEGSIELENSNLDFPLDGMGQLSFTGMKGLKAVIAVVLSKNCWYRNNLVSAELDGRMEFTFQNSGVALGGKVDILRGKINYLSNDFDIIEGHADFRSLSKAEQALEEPAVLDKFDLTSNFDIRGTLSPSLVRVMAPRHRIQLKRDEQGQTSSSSFALYVRSEARIRGIDVYLTVTGDNGDLKTSLYSDPPQDQSYIYSLLTKGEGLSVNSDAEGDSRDALNLVGTELTNTIWKQFSSTFARNMNLSEFTIKSSVLTNRSVQKPVIHLGKYLNDNLYFSYSRSFAENDIEVMGLEYRLRRKLILDTELKKDEDTKDLSLGLKFKRTF</sequence>
<dbReference type="InterPro" id="IPR052894">
    <property type="entry name" value="AsmA-related"/>
</dbReference>
<dbReference type="EMBL" id="PGXC01000001">
    <property type="protein sequence ID" value="PKK92015.1"/>
    <property type="molecule type" value="Genomic_DNA"/>
</dbReference>
<keyword evidence="2" id="KW-0812">Transmembrane</keyword>
<comment type="subcellular location">
    <subcellularLocation>
        <location evidence="1">Membrane</location>
        <topology evidence="1">Single-pass membrane protein</topology>
    </subcellularLocation>
</comment>
<keyword evidence="4" id="KW-0472">Membrane</keyword>
<dbReference type="GO" id="GO:0005886">
    <property type="term" value="C:plasma membrane"/>
    <property type="evidence" value="ECO:0007669"/>
    <property type="project" value="InterPro"/>
</dbReference>
<dbReference type="PANTHER" id="PTHR30441:SF8">
    <property type="entry name" value="DUF748 DOMAIN-CONTAINING PROTEIN"/>
    <property type="match status" value="1"/>
</dbReference>
<name>A0A2N1PUK1_9BACT</name>